<dbReference type="PROSITE" id="PS50991">
    <property type="entry name" value="PYR_CT"/>
    <property type="match status" value="1"/>
</dbReference>
<keyword evidence="1 2" id="KW-0808">Transferase</keyword>
<reference evidence="4" key="1">
    <citation type="journal article" date="2017" name="ACS Chem. Biol.">
        <title>Simultaneous Production of Anabaenopeptins and Namalides by the Cyanobacterium Nostoc sp. CENA543.</title>
        <authorList>
            <person name="Shishido T.K."/>
            <person name="Jokela J."/>
            <person name="Fewer D.P."/>
            <person name="Wahlsten M."/>
            <person name="Fiore M.F."/>
            <person name="Sivonen K."/>
        </authorList>
    </citation>
    <scope>NUCLEOTIDE SEQUENCE</scope>
    <source>
        <strain evidence="4">FSN-E</strain>
    </source>
</reference>
<dbReference type="PANTHER" id="PTHR42880:SF1">
    <property type="entry name" value="ISOPROPYLMALATE_HOMOCITRATE_CITRAMALATE SYNTHASE FAMILY PROTEIN"/>
    <property type="match status" value="1"/>
</dbReference>
<organism evidence="4">
    <name type="scientific">Nostoc sp. FSN-E</name>
    <dbReference type="NCBI Taxonomy" id="2027337"/>
    <lineage>
        <taxon>Bacteria</taxon>
        <taxon>Bacillati</taxon>
        <taxon>Cyanobacteriota</taxon>
        <taxon>Cyanophyceae</taxon>
        <taxon>Nostocales</taxon>
        <taxon>Nostocaceae</taxon>
        <taxon>Nostoc</taxon>
    </lineage>
</organism>
<dbReference type="PANTHER" id="PTHR42880">
    <property type="entry name" value="HOMOCITRATE SYNTHASE"/>
    <property type="match status" value="1"/>
</dbReference>
<name>A0A2P1CZ94_9NOSO</name>
<feature type="domain" description="Pyruvate carboxyltransferase" evidence="3">
    <location>
        <begin position="6"/>
        <end position="281"/>
    </location>
</feature>
<evidence type="ECO:0000256" key="1">
    <source>
        <dbReference type="ARBA" id="ARBA00022679"/>
    </source>
</evidence>
<dbReference type="EMBL" id="MF741691">
    <property type="protein sequence ID" value="AVK43354.1"/>
    <property type="molecule type" value="Genomic_DNA"/>
</dbReference>
<comment type="similarity">
    <text evidence="2">Belongs to the alpha-IPM synthase/homocitrate synthase family.</text>
</comment>
<dbReference type="InterPro" id="IPR002034">
    <property type="entry name" value="AIPM/Hcit_synth_CS"/>
</dbReference>
<evidence type="ECO:0000313" key="4">
    <source>
        <dbReference type="EMBL" id="AVK43354.1"/>
    </source>
</evidence>
<dbReference type="SUPFAM" id="SSF51569">
    <property type="entry name" value="Aldolase"/>
    <property type="match status" value="1"/>
</dbReference>
<dbReference type="GO" id="GO:0046912">
    <property type="term" value="F:acyltransferase activity, acyl groups converted into alkyl on transfer"/>
    <property type="evidence" value="ECO:0007669"/>
    <property type="project" value="InterPro"/>
</dbReference>
<dbReference type="PROSITE" id="PS00815">
    <property type="entry name" value="AIPM_HOMOCIT_SYNTH_1"/>
    <property type="match status" value="1"/>
</dbReference>
<dbReference type="InterPro" id="IPR013785">
    <property type="entry name" value="Aldolase_TIM"/>
</dbReference>
<dbReference type="AlphaFoldDB" id="A0A2P1CZ94"/>
<dbReference type="GO" id="GO:0019752">
    <property type="term" value="P:carboxylic acid metabolic process"/>
    <property type="evidence" value="ECO:0007669"/>
    <property type="project" value="InterPro"/>
</dbReference>
<dbReference type="Gene3D" id="3.20.20.70">
    <property type="entry name" value="Aldolase class I"/>
    <property type="match status" value="1"/>
</dbReference>
<protein>
    <submittedName>
        <fullName evidence="4">2-isopropylmalate synthase</fullName>
    </submittedName>
</protein>
<sequence length="392" mass="44231">MQTLPIKIYDETLRDGEQQVGIFFSYPNKHKLARLITQTGVDGFAIMPSICEQEAELLESLVLEGWDELITADTMMGKEHIDQAKSYGAKRLILFHSVSDRLLFLRNPQVRLMSEFQGKTIDDDIPSHVINKIRQDALDVIVQNLHYATNVAGLRVDFAAEDASRADFDFLVECIRSCSPYIENFLLCDTVGVLNPDKSYIWINDLLQSTAGVALGVHYHNDMGLALENTLQSLMAGATLVSGTFCGLGERAGNVALEQVLDGLRVRFGIEVEGIDYDAITRVTNYIQHMGIRPAPPYSQTAQSHESGIHVNSLFRDPKSYAIFPHNTIDIVFGKWSGVSNFQYLFEKQLQNPQPRQKYEKMRSVIKSLAAEQERYFTANEVLKLWKDGIFE</sequence>
<proteinExistence type="inferred from homology"/>
<evidence type="ECO:0000256" key="2">
    <source>
        <dbReference type="RuleBase" id="RU003523"/>
    </source>
</evidence>
<reference evidence="4" key="2">
    <citation type="submission" date="2018-04" db="EMBL/GenBank/DDBJ databases">
        <authorList>
            <person name="Go L.Y."/>
            <person name="Mitchell J.A."/>
        </authorList>
    </citation>
    <scope>NUCLEOTIDE SEQUENCE</scope>
    <source>
        <strain evidence="4">FSN-E</strain>
    </source>
</reference>
<evidence type="ECO:0000259" key="3">
    <source>
        <dbReference type="PROSITE" id="PS50991"/>
    </source>
</evidence>
<dbReference type="InterPro" id="IPR000891">
    <property type="entry name" value="PYR_CT"/>
</dbReference>
<dbReference type="Pfam" id="PF00682">
    <property type="entry name" value="HMGL-like"/>
    <property type="match status" value="2"/>
</dbReference>
<accession>A0A2P1CZ94</accession>